<dbReference type="Proteomes" id="UP000199504">
    <property type="component" value="Unassembled WGS sequence"/>
</dbReference>
<dbReference type="STRING" id="262898.GA0070564_102437"/>
<dbReference type="AlphaFoldDB" id="A0A1C4WQ41"/>
<gene>
    <name evidence="7" type="ORF">GA0070564_102437</name>
</gene>
<keyword evidence="3 5" id="KW-1133">Transmembrane helix</keyword>
<organism evidence="7 8">
    <name type="scientific">Micromonospora mirobrigensis</name>
    <dbReference type="NCBI Taxonomy" id="262898"/>
    <lineage>
        <taxon>Bacteria</taxon>
        <taxon>Bacillati</taxon>
        <taxon>Actinomycetota</taxon>
        <taxon>Actinomycetes</taxon>
        <taxon>Micromonosporales</taxon>
        <taxon>Micromonosporaceae</taxon>
        <taxon>Micromonospora</taxon>
    </lineage>
</organism>
<feature type="domain" description="Integral membrane bound transporter" evidence="6">
    <location>
        <begin position="6"/>
        <end position="128"/>
    </location>
</feature>
<keyword evidence="4 5" id="KW-0472">Membrane</keyword>
<reference evidence="8" key="1">
    <citation type="submission" date="2016-06" db="EMBL/GenBank/DDBJ databases">
        <authorList>
            <person name="Varghese N."/>
            <person name="Submissions Spin"/>
        </authorList>
    </citation>
    <scope>NUCLEOTIDE SEQUENCE [LARGE SCALE GENOMIC DNA]</scope>
    <source>
        <strain evidence="8">DSM 44830</strain>
    </source>
</reference>
<evidence type="ECO:0000256" key="2">
    <source>
        <dbReference type="ARBA" id="ARBA00022692"/>
    </source>
</evidence>
<feature type="transmembrane region" description="Helical" evidence="5">
    <location>
        <begin position="69"/>
        <end position="101"/>
    </location>
</feature>
<dbReference type="GO" id="GO:0016020">
    <property type="term" value="C:membrane"/>
    <property type="evidence" value="ECO:0007669"/>
    <property type="project" value="UniProtKB-SubCell"/>
</dbReference>
<keyword evidence="2 5" id="KW-0812">Transmembrane</keyword>
<feature type="transmembrane region" description="Helical" evidence="5">
    <location>
        <begin position="44"/>
        <end position="63"/>
    </location>
</feature>
<protein>
    <submittedName>
        <fullName evidence="7">Fusaric acid resistance protein-like</fullName>
    </submittedName>
</protein>
<dbReference type="InterPro" id="IPR049453">
    <property type="entry name" value="Memb_transporter_dom"/>
</dbReference>
<evidence type="ECO:0000259" key="6">
    <source>
        <dbReference type="Pfam" id="PF13515"/>
    </source>
</evidence>
<evidence type="ECO:0000256" key="3">
    <source>
        <dbReference type="ARBA" id="ARBA00022989"/>
    </source>
</evidence>
<accession>A0A1C4WQ41</accession>
<keyword evidence="8" id="KW-1185">Reference proteome</keyword>
<evidence type="ECO:0000313" key="8">
    <source>
        <dbReference type="Proteomes" id="UP000199504"/>
    </source>
</evidence>
<evidence type="ECO:0000256" key="1">
    <source>
        <dbReference type="ARBA" id="ARBA00004141"/>
    </source>
</evidence>
<name>A0A1C4WQ41_9ACTN</name>
<comment type="subcellular location">
    <subcellularLocation>
        <location evidence="1">Membrane</location>
        <topology evidence="1">Multi-pass membrane protein</topology>
    </subcellularLocation>
</comment>
<dbReference type="EMBL" id="FMCX01000002">
    <property type="protein sequence ID" value="SCE98406.1"/>
    <property type="molecule type" value="Genomic_DNA"/>
</dbReference>
<evidence type="ECO:0000256" key="4">
    <source>
        <dbReference type="ARBA" id="ARBA00023136"/>
    </source>
</evidence>
<feature type="transmembrane region" description="Helical" evidence="5">
    <location>
        <begin position="113"/>
        <end position="133"/>
    </location>
</feature>
<sequence>MAATVAWVVAAKLIGHPDPFFAPSAALVVAGEARGRRIRQTVEIVLGVAAGVLVAELVVHALGPGYLTMFLVLLATLALMALVGASSTLTVQAAVSALYLVMVAAPKGTFMPLRFLDALIGGAVALVVGRLVAARDPLAPLVAEARRTFSDLADVLGDIDAAMSDCDEPAALAALDRARQVDGCVERLDQAVGACAESLRLGLRRGRRLERIGQAQATVHQLDFAARNIRVLARAGSTLARRHKAPPPELSAALRALVRAVTAAGEATATGLAGTDEAERHASRADEAALEAVRIAARMLETDPPLPLVMIIGQIRATAVDLLRGTLGEDAAVVDRVDEALGLPTTDAPTLEICPVRSETPEPAR</sequence>
<dbReference type="Pfam" id="PF13515">
    <property type="entry name" value="FUSC_2"/>
    <property type="match status" value="1"/>
</dbReference>
<proteinExistence type="predicted"/>
<evidence type="ECO:0000313" key="7">
    <source>
        <dbReference type="EMBL" id="SCE98406.1"/>
    </source>
</evidence>
<evidence type="ECO:0000256" key="5">
    <source>
        <dbReference type="SAM" id="Phobius"/>
    </source>
</evidence>